<dbReference type="EMBL" id="OOIQ01000003">
    <property type="protein sequence ID" value="SPO44310.1"/>
    <property type="molecule type" value="Genomic_DNA"/>
</dbReference>
<dbReference type="Pfam" id="PF09423">
    <property type="entry name" value="PhoD"/>
    <property type="match status" value="1"/>
</dbReference>
<keyword evidence="5" id="KW-1185">Reference proteome</keyword>
<dbReference type="PANTHER" id="PTHR43606:SF7">
    <property type="entry name" value="PHOSPHATASE, PUTATIVE (AFU_ORTHOLOGUE AFUA_6G08710)-RELATED"/>
    <property type="match status" value="1"/>
</dbReference>
<gene>
    <name evidence="4" type="ORF">PSANT_01995</name>
</gene>
<dbReference type="PANTHER" id="PTHR43606">
    <property type="entry name" value="PHOSPHATASE, PUTATIVE (AFU_ORTHOLOGUE AFUA_6G08710)-RELATED"/>
    <property type="match status" value="1"/>
</dbReference>
<proteinExistence type="predicted"/>
<evidence type="ECO:0000259" key="3">
    <source>
        <dbReference type="Pfam" id="PF16655"/>
    </source>
</evidence>
<dbReference type="OrthoDB" id="29024at2759"/>
<feature type="domain" description="Phospholipase D N-terminal" evidence="3">
    <location>
        <begin position="111"/>
        <end position="206"/>
    </location>
</feature>
<comment type="caution">
    <text evidence="4">The sequence shown here is derived from an EMBL/GenBank/DDBJ whole genome shotgun (WGS) entry which is preliminary data.</text>
</comment>
<organism evidence="4 5">
    <name type="scientific">Pseudozyma antarctica</name>
    <name type="common">Yeast</name>
    <name type="synonym">Candida antarctica</name>
    <dbReference type="NCBI Taxonomy" id="84753"/>
    <lineage>
        <taxon>Eukaryota</taxon>
        <taxon>Fungi</taxon>
        <taxon>Dikarya</taxon>
        <taxon>Basidiomycota</taxon>
        <taxon>Ustilaginomycotina</taxon>
        <taxon>Ustilaginomycetes</taxon>
        <taxon>Ustilaginales</taxon>
        <taxon>Ustilaginaceae</taxon>
        <taxon>Moesziomyces</taxon>
    </lineage>
</organism>
<dbReference type="Pfam" id="PF16655">
    <property type="entry name" value="PhoD_N"/>
    <property type="match status" value="1"/>
</dbReference>
<dbReference type="AlphaFoldDB" id="A0A5C3FJE1"/>
<dbReference type="Gene3D" id="3.60.21.70">
    <property type="entry name" value="PhoD-like phosphatase"/>
    <property type="match status" value="1"/>
</dbReference>
<evidence type="ECO:0000256" key="1">
    <source>
        <dbReference type="SAM" id="SignalP"/>
    </source>
</evidence>
<dbReference type="Gene3D" id="2.60.40.380">
    <property type="entry name" value="Purple acid phosphatase-like, N-terminal"/>
    <property type="match status" value="1"/>
</dbReference>
<evidence type="ECO:0000313" key="4">
    <source>
        <dbReference type="EMBL" id="SPO44310.1"/>
    </source>
</evidence>
<dbReference type="Proteomes" id="UP000325008">
    <property type="component" value="Unassembled WGS sequence"/>
</dbReference>
<evidence type="ECO:0000313" key="5">
    <source>
        <dbReference type="Proteomes" id="UP000325008"/>
    </source>
</evidence>
<dbReference type="InterPro" id="IPR018946">
    <property type="entry name" value="PhoD-like_MPP"/>
</dbReference>
<name>A0A5C3FJE1_PSEA2</name>
<accession>A0A5C3FJE1</accession>
<feature type="chain" id="PRO_5022954772" evidence="1">
    <location>
        <begin position="22"/>
        <end position="655"/>
    </location>
</feature>
<dbReference type="InterPro" id="IPR029052">
    <property type="entry name" value="Metallo-depent_PP-like"/>
</dbReference>
<dbReference type="InterPro" id="IPR038607">
    <property type="entry name" value="PhoD-like_sf"/>
</dbReference>
<protein>
    <submittedName>
        <fullName evidence="4">Related to alkaline phosphatase</fullName>
    </submittedName>
</protein>
<feature type="domain" description="PhoD-like phosphatase metallophosphatase" evidence="2">
    <location>
        <begin position="221"/>
        <end position="591"/>
    </location>
</feature>
<evidence type="ECO:0000259" key="2">
    <source>
        <dbReference type="Pfam" id="PF09423"/>
    </source>
</evidence>
<dbReference type="CDD" id="cd07389">
    <property type="entry name" value="MPP_PhoD"/>
    <property type="match status" value="1"/>
</dbReference>
<dbReference type="InterPro" id="IPR032093">
    <property type="entry name" value="PhoD_N"/>
</dbReference>
<reference evidence="4" key="1">
    <citation type="submission" date="2018-03" db="EMBL/GenBank/DDBJ databases">
        <authorList>
            <person name="Guldener U."/>
        </authorList>
    </citation>
    <scope>NUCLEOTIDE SEQUENCE [LARGE SCALE GENOMIC DNA]</scope>
    <source>
        <strain evidence="4">ATCC34888</strain>
    </source>
</reference>
<dbReference type="SUPFAM" id="SSF56300">
    <property type="entry name" value="Metallo-dependent phosphatases"/>
    <property type="match status" value="1"/>
</dbReference>
<feature type="signal peptide" evidence="1">
    <location>
        <begin position="1"/>
        <end position="21"/>
    </location>
</feature>
<sequence length="655" mass="73416">MKNVVAPFAALVTALSVSVSALAPLERNLAYRSPSLSLSNGDGLGHDIEHIGAQIRKRAYDDYVTSKVEGKARRNNAKGKTEADFLVEKYDGDYGSDGRDAYKGKVSFTYGVAAGDPYPDSAILWTHPVPEDANTTLPVCLRYQTSRSESDWSKANLVDDSYAWTTSEVDYSFKVETSGLQPKTQYYYRFFSCHDDSVVSPVGSFKSIPEYNDEEVDSLKLAVFSCSNLPFGYFNAYRAAAARKNADYFVHVGDYIYEARGDGQKVAGENTYGDGRALNRVPEPDHEIVTLEDYRLRYGSYRKDKDLQALHGSVAFFGIWDDHEVADNSYNHGTADGNNTDTGAVRGVRFTERKLAAVKAYYEWMPIRQVDTTDSLRIWRSFRYGKLADLFLLDTRNFDRDLTDVYWNTDAVAAISNDTDRSLMGGKQEQWLYSGLVNSESRGATWKIVAQQIIVNWQNYGTPSFIYNYDAWQGYRANRRRFFDTIVNNNVDNTVILAGDSHANWVYDTVPEDRLNTTAYDPTTGEGSIAVEFAGTAVSSPSSYGANLTQEKYLKRAQDLVTVNRNLQWAEGGTRGYFEIEFSKDECNAQFYGYVNNTNPNAPEQLIAQFNVKKGANKLTRPINYGITPSSGALQSQAVDYTKQKWNGTAFVAQN</sequence>
<dbReference type="InterPro" id="IPR052900">
    <property type="entry name" value="Phospholipid_Metab_Enz"/>
</dbReference>
<keyword evidence="1" id="KW-0732">Signal</keyword>
<dbReference type="RefSeq" id="XP_014658362.1">
    <property type="nucleotide sequence ID" value="XM_014802876.1"/>
</dbReference>